<accession>A0AAU9FCZ0</accession>
<evidence type="ECO:0000256" key="1">
    <source>
        <dbReference type="SAM" id="Phobius"/>
    </source>
</evidence>
<sequence length="202" mass="23210">MVGTTTEAEAEAVAAAVYNHQSLDIAWRDKNVQMLQQNSESMLLQPIGVLVIAFALQLTVAVASPARGDSLRELRKLMRQQQDNEQQVTATPLKQFNEDINQWAMSLEQLGHEIYQFVAQCRQPGSQCQQRRVQRKFRSLRHGYTELRARLEALQVHHMGGSSNEEELWIIDSSMQKVKIVLKEYDETLRLINGKIYKMVEQ</sequence>
<organism evidence="2 3">
    <name type="scientific">Drosophila madeirensis</name>
    <name type="common">Fruit fly</name>
    <dbReference type="NCBI Taxonomy" id="30013"/>
    <lineage>
        <taxon>Eukaryota</taxon>
        <taxon>Metazoa</taxon>
        <taxon>Ecdysozoa</taxon>
        <taxon>Arthropoda</taxon>
        <taxon>Hexapoda</taxon>
        <taxon>Insecta</taxon>
        <taxon>Pterygota</taxon>
        <taxon>Neoptera</taxon>
        <taxon>Endopterygota</taxon>
        <taxon>Diptera</taxon>
        <taxon>Brachycera</taxon>
        <taxon>Muscomorpha</taxon>
        <taxon>Ephydroidea</taxon>
        <taxon>Drosophilidae</taxon>
        <taxon>Drosophila</taxon>
        <taxon>Sophophora</taxon>
    </lineage>
</organism>
<keyword evidence="1" id="KW-1133">Transmembrane helix</keyword>
<keyword evidence="1" id="KW-0472">Membrane</keyword>
<dbReference type="EMBL" id="AP029264">
    <property type="protein sequence ID" value="BFF93589.1"/>
    <property type="molecule type" value="Genomic_DNA"/>
</dbReference>
<protein>
    <submittedName>
        <fullName evidence="2">Uncharacterized protein</fullName>
    </submittedName>
</protein>
<evidence type="ECO:0000313" key="3">
    <source>
        <dbReference type="Proteomes" id="UP001500889"/>
    </source>
</evidence>
<proteinExistence type="predicted"/>
<dbReference type="Proteomes" id="UP001500889">
    <property type="component" value="Chromosome U"/>
</dbReference>
<name>A0AAU9FCZ0_DROMD</name>
<keyword evidence="1" id="KW-0812">Transmembrane</keyword>
<keyword evidence="3" id="KW-1185">Reference proteome</keyword>
<feature type="transmembrane region" description="Helical" evidence="1">
    <location>
        <begin position="43"/>
        <end position="66"/>
    </location>
</feature>
<gene>
    <name evidence="2" type="ORF">DMAD_11418</name>
</gene>
<evidence type="ECO:0000313" key="2">
    <source>
        <dbReference type="EMBL" id="BFF93589.1"/>
    </source>
</evidence>
<dbReference type="AlphaFoldDB" id="A0AAU9FCZ0"/>
<reference evidence="2 3" key="1">
    <citation type="submission" date="2024-02" db="EMBL/GenBank/DDBJ databases">
        <title>A chromosome-level genome assembly of Drosophila madeirensis, a fruit fly species endemic to Madeira island.</title>
        <authorList>
            <person name="Tomihara K."/>
            <person name="Llopart A."/>
            <person name="Yamamoto D."/>
        </authorList>
    </citation>
    <scope>NUCLEOTIDE SEQUENCE [LARGE SCALE GENOMIC DNA]</scope>
    <source>
        <strain evidence="2 3">RF1</strain>
    </source>
</reference>